<dbReference type="EMBL" id="JAPWGY010000012">
    <property type="protein sequence ID" value="MCZ4282876.1"/>
    <property type="molecule type" value="Genomic_DNA"/>
</dbReference>
<feature type="transmembrane region" description="Helical" evidence="1">
    <location>
        <begin position="249"/>
        <end position="269"/>
    </location>
</feature>
<gene>
    <name evidence="3" type="ORF">O4H49_18975</name>
</gene>
<dbReference type="SUPFAM" id="SSF103481">
    <property type="entry name" value="Multidrug resistance efflux transporter EmrE"/>
    <property type="match status" value="2"/>
</dbReference>
<feature type="transmembrane region" description="Helical" evidence="1">
    <location>
        <begin position="183"/>
        <end position="203"/>
    </location>
</feature>
<feature type="transmembrane region" description="Helical" evidence="1">
    <location>
        <begin position="87"/>
        <end position="109"/>
    </location>
</feature>
<feature type="transmembrane region" description="Helical" evidence="1">
    <location>
        <begin position="129"/>
        <end position="158"/>
    </location>
</feature>
<sequence length="323" mass="34618">MELWIPITIAAALFQNVRTALQKHLRARLDTTGATYVRFLYAAPFTWLYLLLLSHSGLADIGNGIGGGIGSDGQVQNGLIPDANFRFLFFCVVGGTAQILATALLVWLFGQRNFAVGTSLTKTEAVQAAIFGIVILGDALSFQALSGILVSLVGVLALSGKSAINNKASNNITLAAFLQNKTVLPGVAAGALFALSSVAYRAASLALGGEGFLLQSAYTLVWVTGFQTLSMGLYILVRKPEILRRVLQHWKAAIWVGLTGMLGSAGWFAAMTLENAAHVRTLGQIELIFTLMIGYLFFQERLSRRELAGVILVSCGILILLWP</sequence>
<dbReference type="InterPro" id="IPR000620">
    <property type="entry name" value="EamA_dom"/>
</dbReference>
<feature type="transmembrane region" description="Helical" evidence="1">
    <location>
        <begin position="35"/>
        <end position="53"/>
    </location>
</feature>
<accession>A0ABT4LPB2</accession>
<proteinExistence type="predicted"/>
<dbReference type="PANTHER" id="PTHR22911:SF137">
    <property type="entry name" value="SOLUTE CARRIER FAMILY 35 MEMBER G2-RELATED"/>
    <property type="match status" value="1"/>
</dbReference>
<feature type="transmembrane region" description="Helical" evidence="1">
    <location>
        <begin position="281"/>
        <end position="298"/>
    </location>
</feature>
<feature type="transmembrane region" description="Helical" evidence="1">
    <location>
        <begin position="215"/>
        <end position="237"/>
    </location>
</feature>
<feature type="domain" description="EamA" evidence="2">
    <location>
        <begin position="190"/>
        <end position="321"/>
    </location>
</feature>
<dbReference type="Proteomes" id="UP001069802">
    <property type="component" value="Unassembled WGS sequence"/>
</dbReference>
<evidence type="ECO:0000313" key="3">
    <source>
        <dbReference type="EMBL" id="MCZ4282876.1"/>
    </source>
</evidence>
<evidence type="ECO:0000256" key="1">
    <source>
        <dbReference type="SAM" id="Phobius"/>
    </source>
</evidence>
<reference evidence="3" key="1">
    <citation type="submission" date="2022-12" db="EMBL/GenBank/DDBJ databases">
        <title>Bacterial isolates from different developmental stages of Nematostella vectensis.</title>
        <authorList>
            <person name="Fraune S."/>
        </authorList>
    </citation>
    <scope>NUCLEOTIDE SEQUENCE</scope>
    <source>
        <strain evidence="3">G21630-S1</strain>
    </source>
</reference>
<dbReference type="Pfam" id="PF00892">
    <property type="entry name" value="EamA"/>
    <property type="match status" value="1"/>
</dbReference>
<evidence type="ECO:0000259" key="2">
    <source>
        <dbReference type="Pfam" id="PF00892"/>
    </source>
</evidence>
<keyword evidence="1" id="KW-0812">Transmembrane</keyword>
<protein>
    <submittedName>
        <fullName evidence="3">DMT family transporter</fullName>
    </submittedName>
</protein>
<dbReference type="RefSeq" id="WP_269425018.1">
    <property type="nucleotide sequence ID" value="NZ_JAPWGY010000012.1"/>
</dbReference>
<name>A0ABT4LPB2_9PROT</name>
<dbReference type="PANTHER" id="PTHR22911">
    <property type="entry name" value="ACYL-MALONYL CONDENSING ENZYME-RELATED"/>
    <property type="match status" value="1"/>
</dbReference>
<feature type="transmembrane region" description="Helical" evidence="1">
    <location>
        <begin position="305"/>
        <end position="322"/>
    </location>
</feature>
<comment type="caution">
    <text evidence="3">The sequence shown here is derived from an EMBL/GenBank/DDBJ whole genome shotgun (WGS) entry which is preliminary data.</text>
</comment>
<organism evidence="3 4">
    <name type="scientific">Kiloniella laminariae</name>
    <dbReference type="NCBI Taxonomy" id="454162"/>
    <lineage>
        <taxon>Bacteria</taxon>
        <taxon>Pseudomonadati</taxon>
        <taxon>Pseudomonadota</taxon>
        <taxon>Alphaproteobacteria</taxon>
        <taxon>Rhodospirillales</taxon>
        <taxon>Kiloniellaceae</taxon>
        <taxon>Kiloniella</taxon>
    </lineage>
</organism>
<dbReference type="InterPro" id="IPR037185">
    <property type="entry name" value="EmrE-like"/>
</dbReference>
<keyword evidence="1" id="KW-0472">Membrane</keyword>
<evidence type="ECO:0000313" key="4">
    <source>
        <dbReference type="Proteomes" id="UP001069802"/>
    </source>
</evidence>
<keyword evidence="4" id="KW-1185">Reference proteome</keyword>
<keyword evidence="1" id="KW-1133">Transmembrane helix</keyword>